<keyword evidence="4 10" id="KW-0479">Metal-binding</keyword>
<keyword evidence="2 10" id="KW-0004">4Fe-4S</keyword>
<keyword evidence="3 10" id="KW-0949">S-adenosyl-L-methionine</keyword>
<keyword evidence="8 10" id="KW-0411">Iron-sulfur</keyword>
<feature type="binding site" evidence="10">
    <location>
        <position position="287"/>
    </location>
    <ligand>
        <name>substrate</name>
    </ligand>
</feature>
<dbReference type="Gene3D" id="3.20.20.540">
    <property type="entry name" value="Radical SAM ThiC family, central domain"/>
    <property type="match status" value="1"/>
</dbReference>
<dbReference type="GO" id="GO:0008270">
    <property type="term" value="F:zinc ion binding"/>
    <property type="evidence" value="ECO:0007669"/>
    <property type="project" value="UniProtKB-UniRule"/>
</dbReference>
<keyword evidence="5 10" id="KW-0862">Zinc</keyword>
<dbReference type="AlphaFoldDB" id="L0L128"/>
<dbReference type="STRING" id="867904.Metho_1785"/>
<evidence type="ECO:0000256" key="6">
    <source>
        <dbReference type="ARBA" id="ARBA00022977"/>
    </source>
</evidence>
<dbReference type="EC" id="4.1.99.17" evidence="10"/>
<feature type="binding site" evidence="10">
    <location>
        <begin position="180"/>
        <end position="182"/>
    </location>
    <ligand>
        <name>substrate</name>
    </ligand>
</feature>
<keyword evidence="7 10" id="KW-0408">Iron</keyword>
<feature type="binding site" evidence="10">
    <location>
        <position position="65"/>
    </location>
    <ligand>
        <name>substrate</name>
    </ligand>
</feature>
<name>L0L128_METHD</name>
<feature type="binding site" evidence="10">
    <location>
        <position position="405"/>
    </location>
    <ligand>
        <name>[4Fe-4S] cluster</name>
        <dbReference type="ChEBI" id="CHEBI:49883"/>
        <note>4Fe-4S-S-AdoMet</note>
    </ligand>
</feature>
<evidence type="ECO:0000256" key="4">
    <source>
        <dbReference type="ARBA" id="ARBA00022723"/>
    </source>
</evidence>
<dbReference type="Proteomes" id="UP000010866">
    <property type="component" value="Chromosome"/>
</dbReference>
<evidence type="ECO:0000313" key="11">
    <source>
        <dbReference type="EMBL" id="AGB49969.1"/>
    </source>
</evidence>
<dbReference type="InterPro" id="IPR037509">
    <property type="entry name" value="ThiC"/>
</dbReference>
<keyword evidence="9 10" id="KW-0456">Lyase</keyword>
<dbReference type="NCBIfam" id="NF009895">
    <property type="entry name" value="PRK13352.1"/>
    <property type="match status" value="1"/>
</dbReference>
<dbReference type="GO" id="GO:0051539">
    <property type="term" value="F:4 iron, 4 sulfur cluster binding"/>
    <property type="evidence" value="ECO:0007669"/>
    <property type="project" value="UniProtKB-KW"/>
</dbReference>
<dbReference type="SFLD" id="SFLDG01114">
    <property type="entry name" value="phosphomethylpyrimidine_syntha"/>
    <property type="match status" value="1"/>
</dbReference>
<protein>
    <recommendedName>
        <fullName evidence="10">Phosphomethylpyrimidine synthase</fullName>
        <ecNumber evidence="10">4.1.99.17</ecNumber>
    </recommendedName>
    <alternativeName>
        <fullName evidence="10">Hydroxymethylpyrimidine phosphate synthase</fullName>
        <shortName evidence="10">HMP-P synthase</shortName>
        <shortName evidence="10">HMP-phosphate synthase</shortName>
        <shortName evidence="10">HMPP synthase</shortName>
    </alternativeName>
    <alternativeName>
        <fullName evidence="10">Thiamine biosynthesis protein ThiC</fullName>
    </alternativeName>
</protein>
<dbReference type="GO" id="GO:0009229">
    <property type="term" value="P:thiamine diphosphate biosynthetic process"/>
    <property type="evidence" value="ECO:0007669"/>
    <property type="project" value="UniProtKB-UniRule"/>
</dbReference>
<feature type="binding site" evidence="10">
    <location>
        <position position="328"/>
    </location>
    <ligand>
        <name>Zn(2+)</name>
        <dbReference type="ChEBI" id="CHEBI:29105"/>
    </ligand>
</feature>
<dbReference type="InterPro" id="IPR038521">
    <property type="entry name" value="ThiC/Bza_core_dom"/>
</dbReference>
<dbReference type="HAMAP" id="MF_00089">
    <property type="entry name" value="ThiC"/>
    <property type="match status" value="1"/>
</dbReference>
<evidence type="ECO:0000256" key="3">
    <source>
        <dbReference type="ARBA" id="ARBA00022691"/>
    </source>
</evidence>
<dbReference type="EMBL" id="CP003362">
    <property type="protein sequence ID" value="AGB49969.1"/>
    <property type="molecule type" value="Genomic_DNA"/>
</dbReference>
<feature type="binding site" evidence="10">
    <location>
        <begin position="221"/>
        <end position="224"/>
    </location>
    <ligand>
        <name>substrate</name>
    </ligand>
</feature>
<evidence type="ECO:0000256" key="1">
    <source>
        <dbReference type="ARBA" id="ARBA00003175"/>
    </source>
</evidence>
<dbReference type="GO" id="GO:0009228">
    <property type="term" value="P:thiamine biosynthetic process"/>
    <property type="evidence" value="ECO:0007669"/>
    <property type="project" value="UniProtKB-UniRule"/>
</dbReference>
<dbReference type="OrthoDB" id="335406at2157"/>
<dbReference type="InterPro" id="IPR002817">
    <property type="entry name" value="ThiC/BzaA/B"/>
</dbReference>
<gene>
    <name evidence="10" type="primary">thiC</name>
    <name evidence="11" type="ordered locus">Metho_1785</name>
</gene>
<feature type="binding site" evidence="10">
    <location>
        <position position="412"/>
    </location>
    <ligand>
        <name>[4Fe-4S] cluster</name>
        <dbReference type="ChEBI" id="CHEBI:49883"/>
        <note>4Fe-4S-S-AdoMet</note>
    </ligand>
</feature>
<dbReference type="SFLD" id="SFLDF00407">
    <property type="entry name" value="phosphomethylpyrimidine_syntha"/>
    <property type="match status" value="1"/>
</dbReference>
<feature type="binding site" evidence="10">
    <location>
        <position position="158"/>
    </location>
    <ligand>
        <name>substrate</name>
    </ligand>
</feature>
<accession>L0L128</accession>
<dbReference type="UniPathway" id="UPA00060"/>
<dbReference type="Pfam" id="PF01964">
    <property type="entry name" value="ThiC_Rad_SAM"/>
    <property type="match status" value="1"/>
</dbReference>
<keyword evidence="12" id="KW-1185">Reference proteome</keyword>
<feature type="binding site" evidence="10">
    <location>
        <position position="264"/>
    </location>
    <ligand>
        <name>Zn(2+)</name>
        <dbReference type="ChEBI" id="CHEBI:29105"/>
    </ligand>
</feature>
<comment type="pathway">
    <text evidence="10">Cofactor biosynthesis; thiamine diphosphate biosynthesis.</text>
</comment>
<evidence type="ECO:0000313" key="12">
    <source>
        <dbReference type="Proteomes" id="UP000010866"/>
    </source>
</evidence>
<dbReference type="GeneID" id="14406298"/>
<dbReference type="HOGENOM" id="CLU_013181_2_2_2"/>
<feature type="binding site" evidence="10">
    <location>
        <position position="260"/>
    </location>
    <ligand>
        <name>substrate</name>
    </ligand>
</feature>
<dbReference type="PANTHER" id="PTHR30557">
    <property type="entry name" value="THIAMINE BIOSYNTHESIS PROTEIN THIC"/>
    <property type="match status" value="1"/>
</dbReference>
<evidence type="ECO:0000256" key="9">
    <source>
        <dbReference type="ARBA" id="ARBA00023239"/>
    </source>
</evidence>
<dbReference type="SFLD" id="SFLDS00113">
    <property type="entry name" value="Radical_SAM_Phosphomethylpyrim"/>
    <property type="match status" value="1"/>
</dbReference>
<proteinExistence type="inferred from homology"/>
<dbReference type="NCBIfam" id="TIGR00190">
    <property type="entry name" value="thiC"/>
    <property type="match status" value="1"/>
</dbReference>
<dbReference type="RefSeq" id="WP_015325134.1">
    <property type="nucleotide sequence ID" value="NC_019977.1"/>
</dbReference>
<comment type="catalytic activity">
    <reaction evidence="10">
        <text>5-amino-1-(5-phospho-beta-D-ribosyl)imidazole + S-adenosyl-L-methionine = 4-amino-2-methyl-5-(phosphooxymethyl)pyrimidine + CO + 5'-deoxyadenosine + formate + L-methionine + 3 H(+)</text>
        <dbReference type="Rhea" id="RHEA:24840"/>
        <dbReference type="ChEBI" id="CHEBI:15378"/>
        <dbReference type="ChEBI" id="CHEBI:15740"/>
        <dbReference type="ChEBI" id="CHEBI:17245"/>
        <dbReference type="ChEBI" id="CHEBI:17319"/>
        <dbReference type="ChEBI" id="CHEBI:57844"/>
        <dbReference type="ChEBI" id="CHEBI:58354"/>
        <dbReference type="ChEBI" id="CHEBI:59789"/>
        <dbReference type="ChEBI" id="CHEBI:137981"/>
        <dbReference type="EC" id="4.1.99.17"/>
    </reaction>
</comment>
<feature type="binding site" evidence="10">
    <location>
        <position position="123"/>
    </location>
    <ligand>
        <name>substrate</name>
    </ligand>
</feature>
<dbReference type="GO" id="GO:0070284">
    <property type="term" value="F:phosphomethylpyrimidine synthase activity"/>
    <property type="evidence" value="ECO:0007669"/>
    <property type="project" value="UniProtKB-EC"/>
</dbReference>
<evidence type="ECO:0000256" key="10">
    <source>
        <dbReference type="HAMAP-Rule" id="MF_00089"/>
    </source>
</evidence>
<dbReference type="KEGG" id="mhz:Metho_1785"/>
<comment type="similarity">
    <text evidence="10">Belongs to the ThiC family.</text>
</comment>
<comment type="cofactor">
    <cofactor evidence="10">
        <name>[4Fe-4S] cluster</name>
        <dbReference type="ChEBI" id="CHEBI:49883"/>
    </cofactor>
    <text evidence="10">Binds 1 [4Fe-4S] cluster per subunit. The cluster is coordinated with 3 cysteines and an exchangeable S-adenosyl-L-methionine.</text>
</comment>
<keyword evidence="6 10" id="KW-0784">Thiamine biosynthesis</keyword>
<evidence type="ECO:0000256" key="8">
    <source>
        <dbReference type="ARBA" id="ARBA00023014"/>
    </source>
</evidence>
<sequence length="425" mass="46273">MTLMEDAKKGIIAPQIQEVAKKEGIDPDLVRSCVAKGIIAIPDNPARDSRPVGIGRYMSTKINANIGTSRDYINIEEEIEKARTAEKFGADALMDLSTGGDLDSIRSMIMKAVHIPIGSVPIYQAAASRQAVVDMTSDDMFNAVRKHAMDGVDFVTVHAGVNLDSLGRIKKGDRITEVVSRGGAFTLAWMLHNQEDNPFYTEYDYLLEIAYEHDMAVSLGDGMRPGCIHDASDGAMFTEIVTLGELVKRARTANVQSFVEGPGHVPVNEIETCVKTMKSLCLDAPVYLLGPLVTDIAPGYDHITGAIGGTLAGMYGADFLCMTTPSEHLALPTVSDIREGTIVTKIAAHAADIAKEGQRERARALDDRMSHARHRLDWEEQYRLAIDGERARSIRESRVTGSDACSMCGDLCAMKIVKEALSKEE</sequence>
<dbReference type="Gene3D" id="6.10.250.620">
    <property type="match status" value="1"/>
</dbReference>
<evidence type="ECO:0000256" key="2">
    <source>
        <dbReference type="ARBA" id="ARBA00022485"/>
    </source>
</evidence>
<evidence type="ECO:0000256" key="5">
    <source>
        <dbReference type="ARBA" id="ARBA00022833"/>
    </source>
</evidence>
<feature type="binding site" evidence="10">
    <location>
        <position position="408"/>
    </location>
    <ligand>
        <name>[4Fe-4S] cluster</name>
        <dbReference type="ChEBI" id="CHEBI:49883"/>
        <note>4Fe-4S-S-AdoMet</note>
    </ligand>
</feature>
<feature type="binding site" evidence="10">
    <location>
        <position position="94"/>
    </location>
    <ligand>
        <name>substrate</name>
    </ligand>
</feature>
<evidence type="ECO:0000256" key="7">
    <source>
        <dbReference type="ARBA" id="ARBA00023004"/>
    </source>
</evidence>
<organism evidence="11 12">
    <name type="scientific">Methanomethylovorans hollandica (strain DSM 15978 / NBRC 107637 / DMS1)</name>
    <dbReference type="NCBI Taxonomy" id="867904"/>
    <lineage>
        <taxon>Archaea</taxon>
        <taxon>Methanobacteriati</taxon>
        <taxon>Methanobacteriota</taxon>
        <taxon>Stenosarchaea group</taxon>
        <taxon>Methanomicrobia</taxon>
        <taxon>Methanosarcinales</taxon>
        <taxon>Methanosarcinaceae</taxon>
        <taxon>Methanomethylovorans</taxon>
    </lineage>
</organism>
<dbReference type="PANTHER" id="PTHR30557:SF1">
    <property type="entry name" value="PHOSPHOMETHYLPYRIMIDINE SYNTHASE, CHLOROPLASTIC"/>
    <property type="match status" value="1"/>
</dbReference>
<comment type="function">
    <text evidence="1 10">Catalyzes the synthesis of the hydroxymethylpyrimidine phosphate (HMP-P) moiety of thiamine from aminoimidazole ribotide (AIR) in a radical S-adenosyl-L-methionine (SAM)-dependent reaction.</text>
</comment>
<reference evidence="12" key="1">
    <citation type="submission" date="2012-02" db="EMBL/GenBank/DDBJ databases">
        <title>Complete sequence of chromosome of Methanomethylovorans hollandica DSM 15978.</title>
        <authorList>
            <person name="Lucas S."/>
            <person name="Copeland A."/>
            <person name="Lapidus A."/>
            <person name="Glavina del Rio T."/>
            <person name="Dalin E."/>
            <person name="Tice H."/>
            <person name="Bruce D."/>
            <person name="Goodwin L."/>
            <person name="Pitluck S."/>
            <person name="Peters L."/>
            <person name="Mikhailova N."/>
            <person name="Held B."/>
            <person name="Kyrpides N."/>
            <person name="Mavromatis K."/>
            <person name="Ivanova N."/>
            <person name="Brettin T."/>
            <person name="Detter J.C."/>
            <person name="Han C."/>
            <person name="Larimer F."/>
            <person name="Land M."/>
            <person name="Hauser L."/>
            <person name="Markowitz V."/>
            <person name="Cheng J.-F."/>
            <person name="Hugenholtz P."/>
            <person name="Woyke T."/>
            <person name="Wu D."/>
            <person name="Spring S."/>
            <person name="Schroeder M."/>
            <person name="Brambilla E."/>
            <person name="Klenk H.-P."/>
            <person name="Eisen J.A."/>
        </authorList>
    </citation>
    <scope>NUCLEOTIDE SEQUENCE [LARGE SCALE GENOMIC DNA]</scope>
    <source>
        <strain evidence="12">DSM 15978 / NBRC 107637 / DMS1</strain>
    </source>
</reference>